<gene>
    <name evidence="1" type="ORF">ACED38_04035</name>
</gene>
<dbReference type="RefSeq" id="WP_017052967.1">
    <property type="nucleotide sequence ID" value="NZ_AP025473.1"/>
</dbReference>
<dbReference type="Proteomes" id="UP001569153">
    <property type="component" value="Unassembled WGS sequence"/>
</dbReference>
<name>A0ABV4M2U9_9VIBR</name>
<comment type="caution">
    <text evidence="1">The sequence shown here is derived from an EMBL/GenBank/DDBJ whole genome shotgun (WGS) entry which is preliminary data.</text>
</comment>
<organism evidence="1 2">
    <name type="scientific">Vibrio cortegadensis</name>
    <dbReference type="NCBI Taxonomy" id="1328770"/>
    <lineage>
        <taxon>Bacteria</taxon>
        <taxon>Pseudomonadati</taxon>
        <taxon>Pseudomonadota</taxon>
        <taxon>Gammaproteobacteria</taxon>
        <taxon>Vibrionales</taxon>
        <taxon>Vibrionaceae</taxon>
        <taxon>Vibrio</taxon>
    </lineage>
</organism>
<evidence type="ECO:0000313" key="2">
    <source>
        <dbReference type="Proteomes" id="UP001569153"/>
    </source>
</evidence>
<evidence type="ECO:0000313" key="1">
    <source>
        <dbReference type="EMBL" id="MEZ8194054.1"/>
    </source>
</evidence>
<protein>
    <submittedName>
        <fullName evidence="1">Uncharacterized protein</fullName>
    </submittedName>
</protein>
<dbReference type="EMBL" id="JBGOOT010000002">
    <property type="protein sequence ID" value="MEZ8194054.1"/>
    <property type="molecule type" value="Genomic_DNA"/>
</dbReference>
<accession>A0ABV4M2U9</accession>
<proteinExistence type="predicted"/>
<reference evidence="1 2" key="1">
    <citation type="submission" date="2024-06" db="EMBL/GenBank/DDBJ databases">
        <authorList>
            <person name="Steensen K."/>
            <person name="Seneca J."/>
            <person name="Bartlau N."/>
            <person name="Yu A.X."/>
            <person name="Polz M.F."/>
        </authorList>
    </citation>
    <scope>NUCLEOTIDE SEQUENCE [LARGE SCALE GENOMIC DNA]</scope>
    <source>
        <strain evidence="1 2">FF146</strain>
    </source>
</reference>
<sequence>MGNELGGAYLGQMIAQDMMHQALYGKTKAKKTSFIKKMMKKMSK</sequence>
<keyword evidence="2" id="KW-1185">Reference proteome</keyword>